<evidence type="ECO:0000313" key="3">
    <source>
        <dbReference type="WBParaSite" id="GPLIN_000271700"/>
    </source>
</evidence>
<organism evidence="2 3">
    <name type="scientific">Globodera pallida</name>
    <name type="common">Potato cyst nematode worm</name>
    <name type="synonym">Heterodera pallida</name>
    <dbReference type="NCBI Taxonomy" id="36090"/>
    <lineage>
        <taxon>Eukaryota</taxon>
        <taxon>Metazoa</taxon>
        <taxon>Ecdysozoa</taxon>
        <taxon>Nematoda</taxon>
        <taxon>Chromadorea</taxon>
        <taxon>Rhabditida</taxon>
        <taxon>Tylenchina</taxon>
        <taxon>Tylenchomorpha</taxon>
        <taxon>Tylenchoidea</taxon>
        <taxon>Heteroderidae</taxon>
        <taxon>Heteroderinae</taxon>
        <taxon>Globodera</taxon>
    </lineage>
</organism>
<protein>
    <submittedName>
        <fullName evidence="3">Ribosome biogenesis protein SLX9</fullName>
    </submittedName>
</protein>
<feature type="compositionally biased region" description="Basic and acidic residues" evidence="1">
    <location>
        <begin position="56"/>
        <end position="73"/>
    </location>
</feature>
<sequence length="118" mass="13652">MGKQKQRFALRQGQDKNPLIQQNKLAKGKNIASSSKQSDDRKLKIDRTRKYVKNSSKPDKSLPSKEVVSKNEDLETQEMLEDPRAFLLRHLHLNLQKIPNTENEKVNNIISESVKQSR</sequence>
<proteinExistence type="predicted"/>
<name>A0A183BQ31_GLOPA</name>
<feature type="region of interest" description="Disordered" evidence="1">
    <location>
        <begin position="1"/>
        <end position="76"/>
    </location>
</feature>
<accession>A0A183BQ31</accession>
<dbReference type="AlphaFoldDB" id="A0A183BQ31"/>
<feature type="compositionally biased region" description="Basic and acidic residues" evidence="1">
    <location>
        <begin position="37"/>
        <end position="49"/>
    </location>
</feature>
<keyword evidence="2" id="KW-1185">Reference proteome</keyword>
<reference evidence="2" key="2">
    <citation type="submission" date="2014-05" db="EMBL/GenBank/DDBJ databases">
        <title>The genome and life-stage specific transcriptomes of Globodera pallida elucidate key aspects of plant parasitism by a cyst nematode.</title>
        <authorList>
            <person name="Cotton J.A."/>
            <person name="Lilley C.J."/>
            <person name="Jones L.M."/>
            <person name="Kikuchi T."/>
            <person name="Reid A.J."/>
            <person name="Thorpe P."/>
            <person name="Tsai I.J."/>
            <person name="Beasley H."/>
            <person name="Blok V."/>
            <person name="Cock P.J.A."/>
            <person name="Van den Akker S.E."/>
            <person name="Holroyd N."/>
            <person name="Hunt M."/>
            <person name="Mantelin S."/>
            <person name="Naghra H."/>
            <person name="Pain A."/>
            <person name="Palomares-Rius J.E."/>
            <person name="Zarowiecki M."/>
            <person name="Berriman M."/>
            <person name="Jones J.T."/>
            <person name="Urwin P.E."/>
        </authorList>
    </citation>
    <scope>NUCLEOTIDE SEQUENCE [LARGE SCALE GENOMIC DNA]</scope>
    <source>
        <strain evidence="2">Lindley</strain>
    </source>
</reference>
<dbReference type="Proteomes" id="UP000050741">
    <property type="component" value="Unassembled WGS sequence"/>
</dbReference>
<evidence type="ECO:0000256" key="1">
    <source>
        <dbReference type="SAM" id="MobiDB-lite"/>
    </source>
</evidence>
<reference evidence="2" key="1">
    <citation type="submission" date="2013-12" db="EMBL/GenBank/DDBJ databases">
        <authorList>
            <person name="Aslett M."/>
        </authorList>
    </citation>
    <scope>NUCLEOTIDE SEQUENCE [LARGE SCALE GENOMIC DNA]</scope>
    <source>
        <strain evidence="2">Lindley</strain>
    </source>
</reference>
<dbReference type="WBParaSite" id="GPLIN_000271700">
    <property type="protein sequence ID" value="GPLIN_000271700"/>
    <property type="gene ID" value="GPLIN_000271700"/>
</dbReference>
<evidence type="ECO:0000313" key="2">
    <source>
        <dbReference type="Proteomes" id="UP000050741"/>
    </source>
</evidence>
<reference evidence="3" key="3">
    <citation type="submission" date="2016-06" db="UniProtKB">
        <authorList>
            <consortium name="WormBaseParasite"/>
        </authorList>
    </citation>
    <scope>IDENTIFICATION</scope>
</reference>